<feature type="region of interest" description="Disordered" evidence="1">
    <location>
        <begin position="68"/>
        <end position="119"/>
    </location>
</feature>
<feature type="compositionally biased region" description="Low complexity" evidence="1">
    <location>
        <begin position="87"/>
        <end position="100"/>
    </location>
</feature>
<dbReference type="AlphaFoldDB" id="A0A3M2LXW6"/>
<dbReference type="InterPro" id="IPR036390">
    <property type="entry name" value="WH_DNA-bd_sf"/>
</dbReference>
<keyword evidence="3" id="KW-1185">Reference proteome</keyword>
<feature type="region of interest" description="Disordered" evidence="1">
    <location>
        <begin position="226"/>
        <end position="247"/>
    </location>
</feature>
<gene>
    <name evidence="2" type="ORF">EBO15_20300</name>
</gene>
<dbReference type="Proteomes" id="UP000282674">
    <property type="component" value="Unassembled WGS sequence"/>
</dbReference>
<evidence type="ECO:0000313" key="2">
    <source>
        <dbReference type="EMBL" id="RMI42177.1"/>
    </source>
</evidence>
<evidence type="ECO:0000256" key="1">
    <source>
        <dbReference type="SAM" id="MobiDB-lite"/>
    </source>
</evidence>
<comment type="caution">
    <text evidence="2">The sequence shown here is derived from an EMBL/GenBank/DDBJ whole genome shotgun (WGS) entry which is preliminary data.</text>
</comment>
<dbReference type="EMBL" id="RFFG01000035">
    <property type="protein sequence ID" value="RMI42177.1"/>
    <property type="molecule type" value="Genomic_DNA"/>
</dbReference>
<organism evidence="2 3">
    <name type="scientific">Actinomadura harenae</name>
    <dbReference type="NCBI Taxonomy" id="2483351"/>
    <lineage>
        <taxon>Bacteria</taxon>
        <taxon>Bacillati</taxon>
        <taxon>Actinomycetota</taxon>
        <taxon>Actinomycetes</taxon>
        <taxon>Streptosporangiales</taxon>
        <taxon>Thermomonosporaceae</taxon>
        <taxon>Actinomadura</taxon>
    </lineage>
</organism>
<accession>A0A3M2LXW6</accession>
<name>A0A3M2LXW6_9ACTN</name>
<reference evidence="2 3" key="1">
    <citation type="submission" date="2018-10" db="EMBL/GenBank/DDBJ databases">
        <title>Isolation from soil.</title>
        <authorList>
            <person name="Hu J."/>
        </authorList>
    </citation>
    <scope>NUCLEOTIDE SEQUENCE [LARGE SCALE GENOMIC DNA]</scope>
    <source>
        <strain evidence="2 3">NEAU-Ht49</strain>
    </source>
</reference>
<proteinExistence type="predicted"/>
<feature type="compositionally biased region" description="Gly residues" evidence="1">
    <location>
        <begin position="229"/>
        <end position="241"/>
    </location>
</feature>
<evidence type="ECO:0000313" key="3">
    <source>
        <dbReference type="Proteomes" id="UP000282674"/>
    </source>
</evidence>
<protein>
    <submittedName>
        <fullName evidence="2">Uncharacterized protein</fullName>
    </submittedName>
</protein>
<sequence length="336" mass="33949">MSDAAPTAPAVADSPVAWGEDMRRVWDALTATGGGTVAVIAKTAGTPQRAVRDALKTMVDLGHVVRDGDVWRPSPATPDHDGRDAAPDAPATDGTATDAPAPAPDEDTAPAPDAPAPVAALTPERVEDAMRIMGEESGRRAAAKADLEERERREGERRAAAMAELARAHAIESAREGLADLIASATAAYATVADGADADTINTALTPVFDAVNALAVATGNARARRARTGGGTVPTGGPVGTGDRKPPAPLRPAVAAHLSAHRDTDFTPGEIARVLDRSSGAVANALATMASQGEAVLTCEKPMRYRAAPATDDTAAADRVTGADADAAAGTGTAA</sequence>
<dbReference type="SUPFAM" id="SSF46785">
    <property type="entry name" value="Winged helix' DNA-binding domain"/>
    <property type="match status" value="1"/>
</dbReference>